<dbReference type="EMBL" id="CASHTH010002732">
    <property type="protein sequence ID" value="CAI8034457.1"/>
    <property type="molecule type" value="Genomic_DNA"/>
</dbReference>
<name>A0AA35SSD3_GEOBA</name>
<feature type="compositionally biased region" description="Basic and acidic residues" evidence="10">
    <location>
        <begin position="235"/>
        <end position="248"/>
    </location>
</feature>
<keyword evidence="5" id="KW-0256">Endoplasmic reticulum</keyword>
<keyword evidence="3" id="KW-0812">Transmembrane</keyword>
<accession>A0AA35SSD3</accession>
<evidence type="ECO:0000313" key="13">
    <source>
        <dbReference type="Proteomes" id="UP001174909"/>
    </source>
</evidence>
<dbReference type="AlphaFoldDB" id="A0AA35SSD3"/>
<dbReference type="SUPFAM" id="SSF53187">
    <property type="entry name" value="Zn-dependent exopeptidases"/>
    <property type="match status" value="1"/>
</dbReference>
<keyword evidence="7" id="KW-0472">Membrane</keyword>
<protein>
    <recommendedName>
        <fullName evidence="9">BOS complex subunit NCLN</fullName>
    </recommendedName>
</protein>
<reference evidence="12" key="1">
    <citation type="submission" date="2023-03" db="EMBL/GenBank/DDBJ databases">
        <authorList>
            <person name="Steffen K."/>
            <person name="Cardenas P."/>
        </authorList>
    </citation>
    <scope>NUCLEOTIDE SEQUENCE</scope>
</reference>
<feature type="domain" description="Peptidase M28" evidence="11">
    <location>
        <begin position="129"/>
        <end position="233"/>
    </location>
</feature>
<dbReference type="Gene3D" id="3.40.630.10">
    <property type="entry name" value="Zn peptidases"/>
    <property type="match status" value="1"/>
</dbReference>
<dbReference type="GO" id="GO:0009966">
    <property type="term" value="P:regulation of signal transduction"/>
    <property type="evidence" value="ECO:0007669"/>
    <property type="project" value="InterPro"/>
</dbReference>
<keyword evidence="4" id="KW-0732">Signal</keyword>
<keyword evidence="6" id="KW-1133">Transmembrane helix</keyword>
<evidence type="ECO:0000256" key="2">
    <source>
        <dbReference type="ARBA" id="ARBA00007717"/>
    </source>
</evidence>
<dbReference type="PANTHER" id="PTHR31826">
    <property type="entry name" value="NICALIN"/>
    <property type="match status" value="1"/>
</dbReference>
<dbReference type="InterPro" id="IPR016574">
    <property type="entry name" value="Nicalin"/>
</dbReference>
<evidence type="ECO:0000256" key="7">
    <source>
        <dbReference type="ARBA" id="ARBA00023136"/>
    </source>
</evidence>
<dbReference type="Pfam" id="PF04389">
    <property type="entry name" value="Peptidase_M28"/>
    <property type="match status" value="1"/>
</dbReference>
<dbReference type="InterPro" id="IPR007484">
    <property type="entry name" value="Peptidase_M28"/>
</dbReference>
<gene>
    <name evidence="12" type="ORF">GBAR_LOCUS19391</name>
</gene>
<evidence type="ECO:0000256" key="10">
    <source>
        <dbReference type="SAM" id="MobiDB-lite"/>
    </source>
</evidence>
<keyword evidence="8" id="KW-0325">Glycoprotein</keyword>
<organism evidence="12 13">
    <name type="scientific">Geodia barretti</name>
    <name type="common">Barrett's horny sponge</name>
    <dbReference type="NCBI Taxonomy" id="519541"/>
    <lineage>
        <taxon>Eukaryota</taxon>
        <taxon>Metazoa</taxon>
        <taxon>Porifera</taxon>
        <taxon>Demospongiae</taxon>
        <taxon>Heteroscleromorpha</taxon>
        <taxon>Tetractinellida</taxon>
        <taxon>Astrophorina</taxon>
        <taxon>Geodiidae</taxon>
        <taxon>Geodia</taxon>
    </lineage>
</organism>
<comment type="similarity">
    <text evidence="2">Belongs to the nicastrin family.</text>
</comment>
<dbReference type="Proteomes" id="UP001174909">
    <property type="component" value="Unassembled WGS sequence"/>
</dbReference>
<comment type="subcellular location">
    <subcellularLocation>
        <location evidence="1">Endoplasmic reticulum membrane</location>
        <topology evidence="1">Single-pass membrane protein</topology>
    </subcellularLocation>
</comment>
<evidence type="ECO:0000256" key="1">
    <source>
        <dbReference type="ARBA" id="ARBA00004389"/>
    </source>
</evidence>
<keyword evidence="13" id="KW-1185">Reference proteome</keyword>
<proteinExistence type="inferred from homology"/>
<evidence type="ECO:0000256" key="8">
    <source>
        <dbReference type="ARBA" id="ARBA00023180"/>
    </source>
</evidence>
<feature type="region of interest" description="Disordered" evidence="10">
    <location>
        <begin position="232"/>
        <end position="259"/>
    </location>
</feature>
<evidence type="ECO:0000313" key="12">
    <source>
        <dbReference type="EMBL" id="CAI8034457.1"/>
    </source>
</evidence>
<sequence>MQMEVLRDLVDRGAGSLLLLLPQNFSDIHGELAQQWRELERSILSQKIPIPVYLSLEEETLGVIHDSLASSAAREKHSTVTASLWHILTGYGYQMISEDQKEAEVVKDSHVVTLVGKLAGGLGVQQRLPTVMVVAHYDAFGAAPSLSSGVDSNASGVAALLGLARLFSRLYRDVKQKPRSNLLFVLSGGGKLNYFGTKSLLEEDNDDLDSLIHSSDYIICLDSLAATAASQSCDQSHDESHDQSHDPPHSLTVHVSKPPKEGSKAAVMLDLLNRSFSQLSSGPLRMVHKKIRLSDDLLSWEHERFSLKRLPAATISALCHHGDPRRQSMFVNSDHIDVEGLTQNVAALADGLARYLYNLSSLLGTEGEREGGERMATLPTVSSEYVSAWLDYLASHSRSPQLLTEDHPLVTGLYQAMSQSLQDVTKLVQRPEKSDPEFVLYHIPQTTLHAHKVKSPIFDLFVAVGVALYLCLWYSLIEFFPWSAVGFIPLPLKVKSSKS</sequence>
<dbReference type="CDD" id="cd03882">
    <property type="entry name" value="M28_nicalin_like"/>
    <property type="match status" value="1"/>
</dbReference>
<evidence type="ECO:0000256" key="4">
    <source>
        <dbReference type="ARBA" id="ARBA00022729"/>
    </source>
</evidence>
<evidence type="ECO:0000256" key="3">
    <source>
        <dbReference type="ARBA" id="ARBA00022692"/>
    </source>
</evidence>
<evidence type="ECO:0000256" key="6">
    <source>
        <dbReference type="ARBA" id="ARBA00022989"/>
    </source>
</evidence>
<dbReference type="GO" id="GO:0005789">
    <property type="term" value="C:endoplasmic reticulum membrane"/>
    <property type="evidence" value="ECO:0007669"/>
    <property type="project" value="UniProtKB-SubCell"/>
</dbReference>
<comment type="caution">
    <text evidence="12">The sequence shown here is derived from an EMBL/GenBank/DDBJ whole genome shotgun (WGS) entry which is preliminary data.</text>
</comment>
<evidence type="ECO:0000259" key="11">
    <source>
        <dbReference type="Pfam" id="PF04389"/>
    </source>
</evidence>
<evidence type="ECO:0000256" key="5">
    <source>
        <dbReference type="ARBA" id="ARBA00022824"/>
    </source>
</evidence>
<evidence type="ECO:0000256" key="9">
    <source>
        <dbReference type="ARBA" id="ARBA00034873"/>
    </source>
</evidence>